<name>A0A9P4Z0Z3_9HYPO</name>
<gene>
    <name evidence="9" type="ORF">GMORB2_0306</name>
</gene>
<evidence type="ECO:0000256" key="8">
    <source>
        <dbReference type="SAM" id="Phobius"/>
    </source>
</evidence>
<keyword evidence="6 8" id="KW-1133">Transmembrane helix</keyword>
<organism evidence="9 10">
    <name type="scientific">Geosmithia morbida</name>
    <dbReference type="NCBI Taxonomy" id="1094350"/>
    <lineage>
        <taxon>Eukaryota</taxon>
        <taxon>Fungi</taxon>
        <taxon>Dikarya</taxon>
        <taxon>Ascomycota</taxon>
        <taxon>Pezizomycotina</taxon>
        <taxon>Sordariomycetes</taxon>
        <taxon>Hypocreomycetidae</taxon>
        <taxon>Hypocreales</taxon>
        <taxon>Bionectriaceae</taxon>
        <taxon>Geosmithia</taxon>
    </lineage>
</organism>
<accession>A0A9P4Z0Z3</accession>
<dbReference type="InterPro" id="IPR007272">
    <property type="entry name" value="Sulf_transp_TsuA/YedE"/>
</dbReference>
<evidence type="ECO:0000313" key="9">
    <source>
        <dbReference type="EMBL" id="KAF4126570.1"/>
    </source>
</evidence>
<keyword evidence="4" id="KW-0997">Cell inner membrane</keyword>
<keyword evidence="5 8" id="KW-0812">Transmembrane</keyword>
<comment type="caution">
    <text evidence="9">The sequence shown here is derived from an EMBL/GenBank/DDBJ whole genome shotgun (WGS) entry which is preliminary data.</text>
</comment>
<keyword evidence="7 8" id="KW-0472">Membrane</keyword>
<evidence type="ECO:0000256" key="4">
    <source>
        <dbReference type="ARBA" id="ARBA00022519"/>
    </source>
</evidence>
<keyword evidence="2" id="KW-0813">Transport</keyword>
<evidence type="ECO:0000256" key="1">
    <source>
        <dbReference type="ARBA" id="ARBA00004429"/>
    </source>
</evidence>
<dbReference type="AlphaFoldDB" id="A0A9P4Z0Z3"/>
<dbReference type="EMBL" id="JAANYQ010000001">
    <property type="protein sequence ID" value="KAF4126570.1"/>
    <property type="molecule type" value="Genomic_DNA"/>
</dbReference>
<dbReference type="Proteomes" id="UP000749293">
    <property type="component" value="Unassembled WGS sequence"/>
</dbReference>
<dbReference type="GO" id="GO:0005886">
    <property type="term" value="C:plasma membrane"/>
    <property type="evidence" value="ECO:0007669"/>
    <property type="project" value="UniProtKB-SubCell"/>
</dbReference>
<reference evidence="9" key="1">
    <citation type="submission" date="2020-03" db="EMBL/GenBank/DDBJ databases">
        <title>Site-based positive gene gene selection in Geosmithia morbida across the United States reveals a broad range of putative effectors and factors for local host and environmental adapation.</title>
        <authorList>
            <person name="Onufrak A."/>
            <person name="Murdoch R.W."/>
            <person name="Gazis R."/>
            <person name="Huff M."/>
            <person name="Staton M."/>
            <person name="Klingeman W."/>
            <person name="Hadziabdic D."/>
        </authorList>
    </citation>
    <scope>NUCLEOTIDE SEQUENCE</scope>
    <source>
        <strain evidence="9">1262</strain>
    </source>
</reference>
<dbReference type="RefSeq" id="XP_035325222.1">
    <property type="nucleotide sequence ID" value="XM_035462292.1"/>
</dbReference>
<evidence type="ECO:0000313" key="10">
    <source>
        <dbReference type="Proteomes" id="UP000749293"/>
    </source>
</evidence>
<evidence type="ECO:0000256" key="5">
    <source>
        <dbReference type="ARBA" id="ARBA00022692"/>
    </source>
</evidence>
<evidence type="ECO:0000256" key="7">
    <source>
        <dbReference type="ARBA" id="ARBA00023136"/>
    </source>
</evidence>
<proteinExistence type="predicted"/>
<evidence type="ECO:0000256" key="6">
    <source>
        <dbReference type="ARBA" id="ARBA00022989"/>
    </source>
</evidence>
<evidence type="ECO:0000256" key="2">
    <source>
        <dbReference type="ARBA" id="ARBA00022448"/>
    </source>
</evidence>
<dbReference type="OrthoDB" id="10254418at2759"/>
<dbReference type="Pfam" id="PF04143">
    <property type="entry name" value="Sulf_transp"/>
    <property type="match status" value="1"/>
</dbReference>
<keyword evidence="3" id="KW-1003">Cell membrane</keyword>
<feature type="transmembrane region" description="Helical" evidence="8">
    <location>
        <begin position="159"/>
        <end position="182"/>
    </location>
</feature>
<comment type="subcellular location">
    <subcellularLocation>
        <location evidence="1">Cell inner membrane</location>
        <topology evidence="1">Multi-pass membrane protein</topology>
    </subcellularLocation>
</comment>
<keyword evidence="10" id="KW-1185">Reference proteome</keyword>
<feature type="transmembrane region" description="Helical" evidence="8">
    <location>
        <begin position="188"/>
        <end position="206"/>
    </location>
</feature>
<feature type="transmembrane region" description="Helical" evidence="8">
    <location>
        <begin position="81"/>
        <end position="101"/>
    </location>
</feature>
<protein>
    <submittedName>
        <fullName evidence="9">Pfam:DUF395</fullName>
    </submittedName>
</protein>
<evidence type="ECO:0000256" key="3">
    <source>
        <dbReference type="ARBA" id="ARBA00022475"/>
    </source>
</evidence>
<feature type="transmembrane region" description="Helical" evidence="8">
    <location>
        <begin position="41"/>
        <end position="60"/>
    </location>
</feature>
<sequence length="328" mass="33433">MATTFVSGVTFGASMLAAGFHHPSIVVSQLKFDNWHMVQTFMTATAGSAAIYTVLERLAYLSLTPRSNSPLSLFSKYDGNIIGGSMLGIGMALSGACPGTLVVQMGAGVSAGYLSFLGAVAGGIIWSGYLSGAVKRRNDKEGTRTEINTLMDQTGLPRMAAFCLFEAAALALVGVTTVYTPAASEPEILGIVGGLLIAGAQLVSMLSRRSMLGISGSYEEMGKLFWWAVAGADPVDKPGHGNILFSMGVLSGAYLLGRIMPELVGAPASEPSPVLAVAGGILMVIGSRTAGGCTSGHGISGLSLLSTSSVVTIASAFAAGRLVATVAL</sequence>
<dbReference type="PANTHER" id="PTHR30574">
    <property type="entry name" value="INNER MEMBRANE PROTEIN YEDE"/>
    <property type="match status" value="1"/>
</dbReference>
<feature type="transmembrane region" description="Helical" evidence="8">
    <location>
        <begin position="113"/>
        <end position="134"/>
    </location>
</feature>
<dbReference type="GeneID" id="55966536"/>
<dbReference type="PANTHER" id="PTHR30574:SF1">
    <property type="entry name" value="SULPHUR TRANSPORT DOMAIN-CONTAINING PROTEIN"/>
    <property type="match status" value="1"/>
</dbReference>